<name>A0ABS5FMV7_9BRAD</name>
<feature type="signal peptide" evidence="1">
    <location>
        <begin position="1"/>
        <end position="40"/>
    </location>
</feature>
<keyword evidence="3" id="KW-1185">Reference proteome</keyword>
<evidence type="ECO:0000256" key="1">
    <source>
        <dbReference type="SAM" id="SignalP"/>
    </source>
</evidence>
<dbReference type="RefSeq" id="WP_212493592.1">
    <property type="nucleotide sequence ID" value="NZ_JAFCJH010000024.1"/>
</dbReference>
<organism evidence="2 3">
    <name type="scientific">Bradyrhizobium jicamae</name>
    <dbReference type="NCBI Taxonomy" id="280332"/>
    <lineage>
        <taxon>Bacteria</taxon>
        <taxon>Pseudomonadati</taxon>
        <taxon>Pseudomonadota</taxon>
        <taxon>Alphaproteobacteria</taxon>
        <taxon>Hyphomicrobiales</taxon>
        <taxon>Nitrobacteraceae</taxon>
        <taxon>Bradyrhizobium</taxon>
    </lineage>
</organism>
<protein>
    <submittedName>
        <fullName evidence="2">Uncharacterized protein</fullName>
    </submittedName>
</protein>
<evidence type="ECO:0000313" key="2">
    <source>
        <dbReference type="EMBL" id="MBR0798107.1"/>
    </source>
</evidence>
<reference evidence="3" key="1">
    <citation type="journal article" date="2021" name="ISME J.">
        <title>Evolutionary origin and ecological implication of a unique nif island in free-living Bradyrhizobium lineages.</title>
        <authorList>
            <person name="Tao J."/>
        </authorList>
    </citation>
    <scope>NUCLEOTIDE SEQUENCE [LARGE SCALE GENOMIC DNA]</scope>
    <source>
        <strain evidence="3">SZCCT0434</strain>
    </source>
</reference>
<dbReference type="Proteomes" id="UP001315278">
    <property type="component" value="Unassembled WGS sequence"/>
</dbReference>
<evidence type="ECO:0000313" key="3">
    <source>
        <dbReference type="Proteomes" id="UP001315278"/>
    </source>
</evidence>
<keyword evidence="1" id="KW-0732">Signal</keyword>
<gene>
    <name evidence="2" type="ORF">JQ615_22195</name>
</gene>
<proteinExistence type="predicted"/>
<sequence>MKRHHDRQARPLSPLAAHFRKARSLAVSAFICGSVSLANAQEGTLKPDTIDNTRNMRFCEILVVKPRGIEVYNTTGVSDCPAQLWTDLNVRKIRRQFHALKVEKNGPHFWMMDSQTVSFGTKASFGGVDARWVARLPLLTALEAATGSKPYKVFTPKKTQKMVYAKGKPVYELIDPARNVYILQAHEEQFPIETLAKLGEKLKLPQGWQFRTRDLSEDLVLDLKSDQTIYAIGDEFHQYWTRIPNSKATGTTPAN</sequence>
<feature type="chain" id="PRO_5047408626" evidence="1">
    <location>
        <begin position="41"/>
        <end position="255"/>
    </location>
</feature>
<comment type="caution">
    <text evidence="2">The sequence shown here is derived from an EMBL/GenBank/DDBJ whole genome shotgun (WGS) entry which is preliminary data.</text>
</comment>
<accession>A0ABS5FMV7</accession>
<dbReference type="EMBL" id="JAFCJH010000024">
    <property type="protein sequence ID" value="MBR0798107.1"/>
    <property type="molecule type" value="Genomic_DNA"/>
</dbReference>